<dbReference type="GO" id="GO:0005975">
    <property type="term" value="P:carbohydrate metabolic process"/>
    <property type="evidence" value="ECO:0007669"/>
    <property type="project" value="InterPro"/>
</dbReference>
<comment type="catalytic activity">
    <reaction evidence="3">
        <text>Random hydrolysis of (1-&gt;4)-linkages between N-acetyl-beta-D-glucosamine and D-glucuronate residues in hyaluronate.</text>
        <dbReference type="EC" id="3.2.1.35"/>
    </reaction>
</comment>
<dbReference type="OrthoDB" id="5796153at2759"/>
<evidence type="ECO:0000313" key="4">
    <source>
        <dbReference type="EMBL" id="KHJ94065.1"/>
    </source>
</evidence>
<keyword evidence="2" id="KW-1015">Disulfide bond</keyword>
<evidence type="ECO:0000256" key="1">
    <source>
        <dbReference type="ARBA" id="ARBA00008871"/>
    </source>
</evidence>
<comment type="similarity">
    <text evidence="1 3">Belongs to the glycosyl hydrolase 56 family.</text>
</comment>
<sequence length="316" mass="37548">MICYDLSAVFENMLVENPSFAMRLMGNVESDALRSSFRQFPSIAELVSDLSFHGEHIATFYEFSFGRYPHYKDYNASWPIYGGLPQVTLWSCLIMYCSKKHFQNTSINDHLHTARFNITNRTKANFRRLGIIDFEEWRPLFDQNGWREKQVFQNQSKILAQERYPNITNQTEIEDLAVKEFNEKAKDFFVATIKLAKKIRPKTKWGFYGFPYCNYNAGRNDKYECDQKYKDWNENMMFIFNESTALFPSIYLNSDLSITSEQRRRYIHAILKEARRISKKYNPPLPIYAYTKIEYNPKVEPDKFYNNDGEEHHRSA</sequence>
<dbReference type="AlphaFoldDB" id="A0A0B1TFA2"/>
<keyword evidence="3" id="KW-0378">Hydrolase</keyword>
<protein>
    <recommendedName>
        <fullName evidence="3">Hyaluronidase</fullName>
        <ecNumber evidence="3">3.2.1.35</ecNumber>
    </recommendedName>
</protein>
<keyword evidence="3" id="KW-0326">Glycosidase</keyword>
<evidence type="ECO:0000256" key="2">
    <source>
        <dbReference type="ARBA" id="ARBA00023157"/>
    </source>
</evidence>
<dbReference type="GO" id="GO:0004415">
    <property type="term" value="F:hyalurononglucosaminidase activity"/>
    <property type="evidence" value="ECO:0007669"/>
    <property type="project" value="UniProtKB-UniRule"/>
</dbReference>
<name>A0A0B1TFA2_OESDE</name>
<evidence type="ECO:0000256" key="3">
    <source>
        <dbReference type="RuleBase" id="RU610713"/>
    </source>
</evidence>
<gene>
    <name evidence="4" type="ORF">OESDEN_06010</name>
</gene>
<dbReference type="PANTHER" id="PTHR11769">
    <property type="entry name" value="HYALURONIDASE"/>
    <property type="match status" value="1"/>
</dbReference>
<reference evidence="4 5" key="1">
    <citation type="submission" date="2014-03" db="EMBL/GenBank/DDBJ databases">
        <title>Draft genome of the hookworm Oesophagostomum dentatum.</title>
        <authorList>
            <person name="Mitreva M."/>
        </authorList>
    </citation>
    <scope>NUCLEOTIDE SEQUENCE [LARGE SCALE GENOMIC DNA]</scope>
    <source>
        <strain evidence="4 5">OD-Hann</strain>
    </source>
</reference>
<dbReference type="InterPro" id="IPR017853">
    <property type="entry name" value="GH"/>
</dbReference>
<accession>A0A0B1TFA2</accession>
<dbReference type="Gene3D" id="3.20.20.70">
    <property type="entry name" value="Aldolase class I"/>
    <property type="match status" value="1"/>
</dbReference>
<evidence type="ECO:0000313" key="5">
    <source>
        <dbReference type="Proteomes" id="UP000053660"/>
    </source>
</evidence>
<dbReference type="EMBL" id="KN550480">
    <property type="protein sequence ID" value="KHJ94065.1"/>
    <property type="molecule type" value="Genomic_DNA"/>
</dbReference>
<organism evidence="4 5">
    <name type="scientific">Oesophagostomum dentatum</name>
    <name type="common">Nodular worm</name>
    <dbReference type="NCBI Taxonomy" id="61180"/>
    <lineage>
        <taxon>Eukaryota</taxon>
        <taxon>Metazoa</taxon>
        <taxon>Ecdysozoa</taxon>
        <taxon>Nematoda</taxon>
        <taxon>Chromadorea</taxon>
        <taxon>Rhabditida</taxon>
        <taxon>Rhabditina</taxon>
        <taxon>Rhabditomorpha</taxon>
        <taxon>Strongyloidea</taxon>
        <taxon>Strongylidae</taxon>
        <taxon>Oesophagostomum</taxon>
    </lineage>
</organism>
<keyword evidence="5" id="KW-1185">Reference proteome</keyword>
<dbReference type="EC" id="3.2.1.35" evidence="3"/>
<dbReference type="GO" id="GO:0030214">
    <property type="term" value="P:hyaluronan catabolic process"/>
    <property type="evidence" value="ECO:0007669"/>
    <property type="project" value="TreeGrafter"/>
</dbReference>
<dbReference type="SUPFAM" id="SSF51445">
    <property type="entry name" value="(Trans)glycosidases"/>
    <property type="match status" value="1"/>
</dbReference>
<dbReference type="PANTHER" id="PTHR11769:SF35">
    <property type="entry name" value="HYALURONIDASE"/>
    <property type="match status" value="1"/>
</dbReference>
<proteinExistence type="inferred from homology"/>
<dbReference type="InterPro" id="IPR018155">
    <property type="entry name" value="Hyaluronidase"/>
</dbReference>
<dbReference type="Pfam" id="PF01630">
    <property type="entry name" value="Glyco_hydro_56"/>
    <property type="match status" value="1"/>
</dbReference>
<dbReference type="InterPro" id="IPR013785">
    <property type="entry name" value="Aldolase_TIM"/>
</dbReference>
<dbReference type="Proteomes" id="UP000053660">
    <property type="component" value="Unassembled WGS sequence"/>
</dbReference>